<evidence type="ECO:0000313" key="2">
    <source>
        <dbReference type="Proteomes" id="UP000689129"/>
    </source>
</evidence>
<protein>
    <submittedName>
        <fullName evidence="1">Uncharacterized protein</fullName>
    </submittedName>
</protein>
<proteinExistence type="predicted"/>
<comment type="caution">
    <text evidence="1">The sequence shown here is derived from an EMBL/GenBank/DDBJ whole genome shotgun (WGS) entry which is preliminary data.</text>
</comment>
<gene>
    <name evidence="1" type="ORF">HYQ45_002551</name>
</gene>
<accession>A0A8I3AVR6</accession>
<organism evidence="1 2">
    <name type="scientific">Verticillium longisporum</name>
    <name type="common">Verticillium dahliae var. longisporum</name>
    <dbReference type="NCBI Taxonomy" id="100787"/>
    <lineage>
        <taxon>Eukaryota</taxon>
        <taxon>Fungi</taxon>
        <taxon>Dikarya</taxon>
        <taxon>Ascomycota</taxon>
        <taxon>Pezizomycotina</taxon>
        <taxon>Sordariomycetes</taxon>
        <taxon>Hypocreomycetidae</taxon>
        <taxon>Glomerellales</taxon>
        <taxon>Plectosphaerellaceae</taxon>
        <taxon>Verticillium</taxon>
    </lineage>
</organism>
<dbReference type="AlphaFoldDB" id="A0A8I3AVR6"/>
<sequence length="180" mass="19962">MFRRTPMHTALRLGWHQPRYRVTPTVKLTKAVHRDEGNTLARRQIRSSTAHTALRIARCRDQLPQAAPNPNGEVAFLQGLGLGAKSVICSTVPEMCSRGEGQRGPQKEAYWAADATEKRYLVTSEVVLAADRSILCIIVLTQGNCGPALQPSSFPAGNDPSFRLRPLRLGWGSHYQRIAY</sequence>
<dbReference type="EMBL" id="JAEMWZ010000040">
    <property type="protein sequence ID" value="KAG7140834.1"/>
    <property type="molecule type" value="Genomic_DNA"/>
</dbReference>
<dbReference type="Proteomes" id="UP000689129">
    <property type="component" value="Unassembled WGS sequence"/>
</dbReference>
<name>A0A8I3AVR6_VERLO</name>
<evidence type="ECO:0000313" key="1">
    <source>
        <dbReference type="EMBL" id="KAG7140834.1"/>
    </source>
</evidence>
<reference evidence="1" key="1">
    <citation type="journal article" date="2021" name="Mol. Plant Pathol.">
        <title>A 20-kb lineage-specific genomic region tames virulence in pathogenic amphidiploid Verticillium longisporum.</title>
        <authorList>
            <person name="Harting R."/>
            <person name="Starke J."/>
            <person name="Kusch H."/>
            <person name="Poggeler S."/>
            <person name="Maurus I."/>
            <person name="Schluter R."/>
            <person name="Landesfeind M."/>
            <person name="Bulla I."/>
            <person name="Nowrousian M."/>
            <person name="de Jonge R."/>
            <person name="Stahlhut G."/>
            <person name="Hoff K.J."/>
            <person name="Asshauer K.P."/>
            <person name="Thurmer A."/>
            <person name="Stanke M."/>
            <person name="Daniel R."/>
            <person name="Morgenstern B."/>
            <person name="Thomma B.P.H.J."/>
            <person name="Kronstad J.W."/>
            <person name="Braus-Stromeyer S.A."/>
            <person name="Braus G.H."/>
        </authorList>
    </citation>
    <scope>NUCLEOTIDE SEQUENCE</scope>
    <source>
        <strain evidence="1">Vl32</strain>
    </source>
</reference>